<reference evidence="2" key="1">
    <citation type="submission" date="2015-02" db="EMBL/GenBank/DDBJ databases">
        <title>Pyrococcus kukulkanii sp. nov., a novel hyperthermophilic archaeon isolated from a deep-sea hydrothermal vent at the Guaymas Basin.</title>
        <authorList>
            <person name="Oger P.M."/>
            <person name="Callac N."/>
            <person name="Jebbar M."/>
            <person name="Godfroy A."/>
        </authorList>
    </citation>
    <scope>NUCLEOTIDE SEQUENCE [LARGE SCALE GENOMIC DNA]</scope>
    <source>
        <strain evidence="2">NCB100</strain>
    </source>
</reference>
<keyword evidence="1" id="KW-0238">DNA-binding</keyword>
<dbReference type="EMBL" id="CP010835">
    <property type="protein sequence ID" value="AMM54612.1"/>
    <property type="molecule type" value="Genomic_DNA"/>
</dbReference>
<dbReference type="PATRIC" id="fig|1609559.3.peg.1879"/>
<accession>A0A127BBA8</accession>
<dbReference type="InterPro" id="IPR009057">
    <property type="entry name" value="Homeodomain-like_sf"/>
</dbReference>
<dbReference type="Gene3D" id="1.10.10.60">
    <property type="entry name" value="Homeodomain-like"/>
    <property type="match status" value="1"/>
</dbReference>
<dbReference type="AlphaFoldDB" id="A0A127BBA8"/>
<evidence type="ECO:0000313" key="1">
    <source>
        <dbReference type="EMBL" id="AMM54612.1"/>
    </source>
</evidence>
<dbReference type="Proteomes" id="UP000070587">
    <property type="component" value="Chromosome"/>
</dbReference>
<dbReference type="SUPFAM" id="SSF46689">
    <property type="entry name" value="Homeodomain-like"/>
    <property type="match status" value="1"/>
</dbReference>
<proteinExistence type="predicted"/>
<reference evidence="1 2" key="2">
    <citation type="journal article" date="2016" name="Int. J. Syst. Evol. Microbiol.">
        <title>Pyrococcus kukulkanii sp. nov., a hyperthermophilic, piezophilic archaeon isolated from a deep-sea hydrothermal vent.</title>
        <authorList>
            <person name="Callac N."/>
            <person name="Oger P."/>
            <person name="Lesongeur F."/>
            <person name="Rattray J.E."/>
            <person name="Vannier P."/>
            <person name="Michoud G."/>
            <person name="Beauverger M."/>
            <person name="Gayet N."/>
            <person name="Rouxel O."/>
            <person name="Jebbar M."/>
            <person name="Godfroy A."/>
        </authorList>
    </citation>
    <scope>NUCLEOTIDE SEQUENCE [LARGE SCALE GENOMIC DNA]</scope>
    <source>
        <strain evidence="1 2">NCB100</strain>
    </source>
</reference>
<dbReference type="RefSeq" id="WP_068323723.1">
    <property type="nucleotide sequence ID" value="NZ_CP010835.1"/>
</dbReference>
<dbReference type="GeneID" id="28491980"/>
<dbReference type="OrthoDB" id="85471at2157"/>
<protein>
    <submittedName>
        <fullName evidence="1">DNA-binding protein</fullName>
    </submittedName>
</protein>
<dbReference type="GO" id="GO:0003677">
    <property type="term" value="F:DNA binding"/>
    <property type="evidence" value="ECO:0007669"/>
    <property type="project" value="UniProtKB-KW"/>
</dbReference>
<gene>
    <name evidence="1" type="ORF">TQ32_09040</name>
</gene>
<dbReference type="STRING" id="1609559.TQ32_09040"/>
<dbReference type="KEGG" id="pyc:TQ32_09040"/>
<sequence length="141" mass="16267">MRVEITARNVRELLRKIDESLNEDVTEVYINLRPTKEVVVRILENAPNVKVIGCPPSLYPKVSKKVINALEKMGIRVVPIAKGRGRPRKYSEKTVSLIREMLHRGKSPREISRSLGIPIRTLYYLISIYNLRPFVVEDDKD</sequence>
<organism evidence="1 2">
    <name type="scientific">Pyrococcus kukulkanii</name>
    <dbReference type="NCBI Taxonomy" id="1609559"/>
    <lineage>
        <taxon>Archaea</taxon>
        <taxon>Methanobacteriati</taxon>
        <taxon>Methanobacteriota</taxon>
        <taxon>Thermococci</taxon>
        <taxon>Thermococcales</taxon>
        <taxon>Thermococcaceae</taxon>
        <taxon>Pyrococcus</taxon>
    </lineage>
</organism>
<name>A0A127BBA8_9EURY</name>
<evidence type="ECO:0000313" key="2">
    <source>
        <dbReference type="Proteomes" id="UP000070587"/>
    </source>
</evidence>